<name>A0A7S1F5A4_NOCSC</name>
<evidence type="ECO:0000256" key="1">
    <source>
        <dbReference type="SAM" id="MobiDB-lite"/>
    </source>
</evidence>
<reference evidence="2" key="1">
    <citation type="submission" date="2021-01" db="EMBL/GenBank/DDBJ databases">
        <authorList>
            <person name="Corre E."/>
            <person name="Pelletier E."/>
            <person name="Niang G."/>
            <person name="Scheremetjew M."/>
            <person name="Finn R."/>
            <person name="Kale V."/>
            <person name="Holt S."/>
            <person name="Cochrane G."/>
            <person name="Meng A."/>
            <person name="Brown T."/>
            <person name="Cohen L."/>
        </authorList>
    </citation>
    <scope>NUCLEOTIDE SEQUENCE</scope>
</reference>
<protein>
    <submittedName>
        <fullName evidence="2">Uncharacterized protein</fullName>
    </submittedName>
</protein>
<feature type="compositionally biased region" description="Polar residues" evidence="1">
    <location>
        <begin position="45"/>
        <end position="57"/>
    </location>
</feature>
<accession>A0A7S1F5A4</accession>
<organism evidence="2">
    <name type="scientific">Noctiluca scintillans</name>
    <name type="common">Sea sparkle</name>
    <name type="synonym">Red tide dinoflagellate</name>
    <dbReference type="NCBI Taxonomy" id="2966"/>
    <lineage>
        <taxon>Eukaryota</taxon>
        <taxon>Sar</taxon>
        <taxon>Alveolata</taxon>
        <taxon>Dinophyceae</taxon>
        <taxon>Noctilucales</taxon>
        <taxon>Noctilucaceae</taxon>
        <taxon>Noctiluca</taxon>
    </lineage>
</organism>
<proteinExistence type="predicted"/>
<dbReference type="EMBL" id="HBFQ01027874">
    <property type="protein sequence ID" value="CAD8845315.1"/>
    <property type="molecule type" value="Transcribed_RNA"/>
</dbReference>
<feature type="compositionally biased region" description="Basic and acidic residues" evidence="1">
    <location>
        <begin position="128"/>
        <end position="140"/>
    </location>
</feature>
<feature type="region of interest" description="Disordered" evidence="1">
    <location>
        <begin position="1"/>
        <end position="171"/>
    </location>
</feature>
<feature type="compositionally biased region" description="Polar residues" evidence="1">
    <location>
        <begin position="98"/>
        <end position="107"/>
    </location>
</feature>
<dbReference type="AlphaFoldDB" id="A0A7S1F5A4"/>
<gene>
    <name evidence="2" type="ORF">NSCI0253_LOCUS19665</name>
</gene>
<sequence>MPVFHTLTPAGGDARAAPLPHDGIESLDSSSPTMRSAKEVKSVSEDASWNSHVSSPYWTGETRQPPRGYCLAVRQPSPKLESRPTTRPLKVTVGRSPSPKSLPSTDTPKGMVASASARSLHRQSSESLFREGRLGLDHFSGRSNTRRSSDRRGRLSPSASTGSLSNRSALSPARFTSSSRSLVADVGDDVAVPWRKVLEYMDDSKLTEVHKDALESFRCFAEEAAANLELQLLTTRCDKVSACRQTQNTHFKHSQKLLNLRIIEQRLARNQEYSAAATKKQEADELQIKEENDHAAKLRKRLDALQESQTVRDQAAQKLLQRSLHEKLWGLAMQGDLPVPVLREACAKARM</sequence>
<feature type="compositionally biased region" description="Polar residues" evidence="1">
    <location>
        <begin position="157"/>
        <end position="171"/>
    </location>
</feature>
<evidence type="ECO:0000313" key="2">
    <source>
        <dbReference type="EMBL" id="CAD8845315.1"/>
    </source>
</evidence>